<comment type="caution">
    <text evidence="1">The sequence shown here is derived from an EMBL/GenBank/DDBJ whole genome shotgun (WGS) entry which is preliminary data.</text>
</comment>
<name>A0ABT0W9K6_9BACI</name>
<protein>
    <submittedName>
        <fullName evidence="1">Uncharacterized protein</fullName>
    </submittedName>
</protein>
<reference evidence="1 2" key="1">
    <citation type="submission" date="2022-06" db="EMBL/GenBank/DDBJ databases">
        <authorList>
            <person name="Jeon C.O."/>
        </authorList>
    </citation>
    <scope>NUCLEOTIDE SEQUENCE [LARGE SCALE GENOMIC DNA]</scope>
    <source>
        <strain evidence="1 2">KCTC 13943</strain>
    </source>
</reference>
<organism evidence="1 2">
    <name type="scientific">Neobacillus pocheonensis</name>
    <dbReference type="NCBI Taxonomy" id="363869"/>
    <lineage>
        <taxon>Bacteria</taxon>
        <taxon>Bacillati</taxon>
        <taxon>Bacillota</taxon>
        <taxon>Bacilli</taxon>
        <taxon>Bacillales</taxon>
        <taxon>Bacillaceae</taxon>
        <taxon>Neobacillus</taxon>
    </lineage>
</organism>
<evidence type="ECO:0000313" key="1">
    <source>
        <dbReference type="EMBL" id="MCM2532179.1"/>
    </source>
</evidence>
<keyword evidence="2" id="KW-1185">Reference proteome</keyword>
<dbReference type="EMBL" id="JAMQCR010000001">
    <property type="protein sequence ID" value="MCM2532179.1"/>
    <property type="molecule type" value="Genomic_DNA"/>
</dbReference>
<accession>A0ABT0W9K6</accession>
<sequence>MEKEQYNIGASLRVDGFYAVITKDSNNAKVFEQKCQDFQESMQVATREWQKLQSK</sequence>
<gene>
    <name evidence="1" type="ORF">NDK43_06925</name>
</gene>
<dbReference type="Proteomes" id="UP001523262">
    <property type="component" value="Unassembled WGS sequence"/>
</dbReference>
<evidence type="ECO:0000313" key="2">
    <source>
        <dbReference type="Proteomes" id="UP001523262"/>
    </source>
</evidence>
<proteinExistence type="predicted"/>